<evidence type="ECO:0000313" key="2">
    <source>
        <dbReference type="EMBL" id="MCI4683918.1"/>
    </source>
</evidence>
<keyword evidence="1" id="KW-0732">Signal</keyword>
<accession>A0ABS9Z8E4</accession>
<feature type="chain" id="PRO_5047371010" evidence="1">
    <location>
        <begin position="25"/>
        <end position="314"/>
    </location>
</feature>
<feature type="signal peptide" evidence="1">
    <location>
        <begin position="1"/>
        <end position="24"/>
    </location>
</feature>
<gene>
    <name evidence="2" type="ORF">K2U94_14305</name>
</gene>
<dbReference type="RefSeq" id="WP_243067836.1">
    <property type="nucleotide sequence ID" value="NZ_JAIVFK010000024.1"/>
</dbReference>
<organism evidence="2 3">
    <name type="scientific">Candidatus Rhodoblastus alkanivorans</name>
    <dbReference type="NCBI Taxonomy" id="2954117"/>
    <lineage>
        <taxon>Bacteria</taxon>
        <taxon>Pseudomonadati</taxon>
        <taxon>Pseudomonadota</taxon>
        <taxon>Alphaproteobacteria</taxon>
        <taxon>Hyphomicrobiales</taxon>
        <taxon>Rhodoblastaceae</taxon>
        <taxon>Rhodoblastus</taxon>
    </lineage>
</organism>
<proteinExistence type="predicted"/>
<evidence type="ECO:0000256" key="1">
    <source>
        <dbReference type="SAM" id="SignalP"/>
    </source>
</evidence>
<protein>
    <submittedName>
        <fullName evidence="2">Uncharacterized protein</fullName>
    </submittedName>
</protein>
<comment type="caution">
    <text evidence="2">The sequence shown here is derived from an EMBL/GenBank/DDBJ whole genome shotgun (WGS) entry which is preliminary data.</text>
</comment>
<evidence type="ECO:0000313" key="3">
    <source>
        <dbReference type="Proteomes" id="UP001139104"/>
    </source>
</evidence>
<name>A0ABS9Z8E4_9HYPH</name>
<keyword evidence="3" id="KW-1185">Reference proteome</keyword>
<dbReference type="EMBL" id="JAIVFP010000001">
    <property type="protein sequence ID" value="MCI4683918.1"/>
    <property type="molecule type" value="Genomic_DNA"/>
</dbReference>
<sequence>MNNAVIKIFLSVLNLISCTNPSFAFQIWVSGHDPVSGPEKNPAYPCDFMDLFAPNAPWENAAKRVSVFKLSTAFVLKGTDDDLRKTFSGLKERHIALAVETGVLFSPNCGKGMEGFANPASAKAIAYRVKRLGGDLQYVAMDEQLWFGHFAHGKNACGFSISEIAKQVAQHAKEIAAFFPSVKIGAIEPISDLEPAEAISKYLKAYEAAYGSKFAFLHGDIQWSREWETPLANAVRVARSEHISFGPIIDSDHPADDNGDEWAQHAQQRRYAINKVVSPSDLNALIIQTWTKEPHSWLPETSKDSLTHFIVDLK</sequence>
<reference evidence="2" key="1">
    <citation type="journal article" date="2022" name="ISME J.">
        <title>Identification of active gaseous-alkane degraders at natural gas seeps.</title>
        <authorList>
            <person name="Farhan Ul Haque M."/>
            <person name="Hernandez M."/>
            <person name="Crombie A.T."/>
            <person name="Murrell J.C."/>
        </authorList>
    </citation>
    <scope>NUCLEOTIDE SEQUENCE</scope>
    <source>
        <strain evidence="2">PC2</strain>
    </source>
</reference>
<dbReference type="Proteomes" id="UP001139104">
    <property type="component" value="Unassembled WGS sequence"/>
</dbReference>